<reference evidence="1 2" key="1">
    <citation type="submission" date="2016-03" db="EMBL/GenBank/DDBJ databases">
        <title>EvidentialGene: Evidence-directed Construction of Genes on Genomes.</title>
        <authorList>
            <person name="Gilbert D.G."/>
            <person name="Choi J.-H."/>
            <person name="Mockaitis K."/>
            <person name="Colbourne J."/>
            <person name="Pfrender M."/>
        </authorList>
    </citation>
    <scope>NUCLEOTIDE SEQUENCE [LARGE SCALE GENOMIC DNA]</scope>
    <source>
        <strain evidence="1 2">Xinb3</strain>
        <tissue evidence="1">Complete organism</tissue>
    </source>
</reference>
<organism evidence="1 2">
    <name type="scientific">Daphnia magna</name>
    <dbReference type="NCBI Taxonomy" id="35525"/>
    <lineage>
        <taxon>Eukaryota</taxon>
        <taxon>Metazoa</taxon>
        <taxon>Ecdysozoa</taxon>
        <taxon>Arthropoda</taxon>
        <taxon>Crustacea</taxon>
        <taxon>Branchiopoda</taxon>
        <taxon>Diplostraca</taxon>
        <taxon>Cladocera</taxon>
        <taxon>Anomopoda</taxon>
        <taxon>Daphniidae</taxon>
        <taxon>Daphnia</taxon>
    </lineage>
</organism>
<dbReference type="EMBL" id="LRGB01014423">
    <property type="protein sequence ID" value="KZR99197.1"/>
    <property type="molecule type" value="Genomic_DNA"/>
</dbReference>
<accession>A0A164GPM0</accession>
<evidence type="ECO:0000313" key="1">
    <source>
        <dbReference type="EMBL" id="KZR99197.1"/>
    </source>
</evidence>
<keyword evidence="2" id="KW-1185">Reference proteome</keyword>
<sequence>MRCRFLRISTKSVNLGLVLSSVGRGGKTGIGSTILFPHLPLELLDRSCCCRTLLVWDLICHHLLICENRDWTNHFIPTLIIGSLAW</sequence>
<protein>
    <submittedName>
        <fullName evidence="1">Uncharacterized protein</fullName>
    </submittedName>
</protein>
<dbReference type="AlphaFoldDB" id="A0A164GPM0"/>
<proteinExistence type="predicted"/>
<dbReference type="Proteomes" id="UP000076858">
    <property type="component" value="Unassembled WGS sequence"/>
</dbReference>
<comment type="caution">
    <text evidence="1">The sequence shown here is derived from an EMBL/GenBank/DDBJ whole genome shotgun (WGS) entry which is preliminary data.</text>
</comment>
<evidence type="ECO:0000313" key="2">
    <source>
        <dbReference type="Proteomes" id="UP000076858"/>
    </source>
</evidence>
<name>A0A164GPM0_9CRUS</name>
<gene>
    <name evidence="1" type="ORF">APZ42_005040</name>
</gene>